<organism evidence="3">
    <name type="scientific">Timema douglasi</name>
    <name type="common">Walking stick</name>
    <dbReference type="NCBI Taxonomy" id="61478"/>
    <lineage>
        <taxon>Eukaryota</taxon>
        <taxon>Metazoa</taxon>
        <taxon>Ecdysozoa</taxon>
        <taxon>Arthropoda</taxon>
        <taxon>Hexapoda</taxon>
        <taxon>Insecta</taxon>
        <taxon>Pterygota</taxon>
        <taxon>Neoptera</taxon>
        <taxon>Polyneoptera</taxon>
        <taxon>Phasmatodea</taxon>
        <taxon>Timematodea</taxon>
        <taxon>Timematoidea</taxon>
        <taxon>Timematidae</taxon>
        <taxon>Timema</taxon>
    </lineage>
</organism>
<gene>
    <name evidence="3" type="ORF">TDIB3V08_LOCUS11184</name>
</gene>
<reference evidence="3" key="1">
    <citation type="submission" date="2020-11" db="EMBL/GenBank/DDBJ databases">
        <authorList>
            <person name="Tran Van P."/>
        </authorList>
    </citation>
    <scope>NUCLEOTIDE SEQUENCE</scope>
</reference>
<dbReference type="InterPro" id="IPR002350">
    <property type="entry name" value="Kazal_dom"/>
</dbReference>
<dbReference type="PROSITE" id="PS51465">
    <property type="entry name" value="KAZAL_2"/>
    <property type="match status" value="1"/>
</dbReference>
<feature type="compositionally biased region" description="Basic and acidic residues" evidence="1">
    <location>
        <begin position="1"/>
        <end position="18"/>
    </location>
</feature>
<feature type="domain" description="Kazal-like" evidence="2">
    <location>
        <begin position="60"/>
        <end position="116"/>
    </location>
</feature>
<proteinExistence type="predicted"/>
<feature type="region of interest" description="Disordered" evidence="1">
    <location>
        <begin position="1"/>
        <end position="23"/>
    </location>
</feature>
<dbReference type="InterPro" id="IPR036058">
    <property type="entry name" value="Kazal_dom_sf"/>
</dbReference>
<dbReference type="EMBL" id="OA573789">
    <property type="protein sequence ID" value="CAD7205029.1"/>
    <property type="molecule type" value="Genomic_DNA"/>
</dbReference>
<name>A0A7R8ZD14_TIMDO</name>
<dbReference type="SUPFAM" id="SSF100895">
    <property type="entry name" value="Kazal-type serine protease inhibitors"/>
    <property type="match status" value="1"/>
</dbReference>
<protein>
    <recommendedName>
        <fullName evidence="2">Kazal-like domain-containing protein</fullName>
    </recommendedName>
</protein>
<evidence type="ECO:0000313" key="3">
    <source>
        <dbReference type="EMBL" id="CAD7205029.1"/>
    </source>
</evidence>
<dbReference type="Gene3D" id="3.30.60.30">
    <property type="match status" value="1"/>
</dbReference>
<dbReference type="AlphaFoldDB" id="A0A7R8ZD14"/>
<evidence type="ECO:0000259" key="2">
    <source>
        <dbReference type="PROSITE" id="PS51465"/>
    </source>
</evidence>
<accession>A0A7R8ZD14</accession>
<evidence type="ECO:0000256" key="1">
    <source>
        <dbReference type="SAM" id="MobiDB-lite"/>
    </source>
</evidence>
<sequence length="262" mass="29644">MRGRGVRTDRERRVKLREGASQASWTSGVNEDAEWFNRDKGEKPLEVNQNLTVLWEGACDSPPTCPKVCSADYKPVCAKDCNNHMLTFSNLCMLESYNCCHENSKIGGFHKVSTSHVWYRLDQHFVASADVEFPPGLKVSTSHVWYRLDQHFVASADVEFPPGLEVSTSHVWYRLDQHFVTSADVGFPPLLEVSTSHVWYRLDQHFVASADVGFPPRLEVSISHVGYRLDQHFVASALFPQQQSPECRESTQHCGTGPLTIY</sequence>